<organism evidence="3 4">
    <name type="scientific">Natronospira proteinivora</name>
    <dbReference type="NCBI Taxonomy" id="1807133"/>
    <lineage>
        <taxon>Bacteria</taxon>
        <taxon>Pseudomonadati</taxon>
        <taxon>Pseudomonadota</taxon>
        <taxon>Gammaproteobacteria</taxon>
        <taxon>Natronospirales</taxon>
        <taxon>Natronospiraceae</taxon>
        <taxon>Natronospira</taxon>
    </lineage>
</organism>
<dbReference type="PROSITE" id="PS00892">
    <property type="entry name" value="HIT_1"/>
    <property type="match status" value="1"/>
</dbReference>
<sequence length="115" mass="12659">MSDDTIFGKIARGEMDADIVYENERIVAFRDINPQAPTHVLIIPRKSIPTLNDIEPDDASLMGELFLAAKEVARLEGLSESGYRVVMNCGEGAGQSVFHVHLHVMGGRKLKWPPG</sequence>
<dbReference type="Gene3D" id="3.30.428.10">
    <property type="entry name" value="HIT-like"/>
    <property type="match status" value="1"/>
</dbReference>
<gene>
    <name evidence="3" type="ORF">J2T60_000456</name>
</gene>
<accession>A0ABT1G5C3</accession>
<dbReference type="InterPro" id="IPR011146">
    <property type="entry name" value="HIT-like"/>
</dbReference>
<dbReference type="RefSeq" id="WP_253444865.1">
    <property type="nucleotide sequence ID" value="NZ_JALJYF010000001.1"/>
</dbReference>
<dbReference type="SUPFAM" id="SSF54197">
    <property type="entry name" value="HIT-like"/>
    <property type="match status" value="1"/>
</dbReference>
<dbReference type="CDD" id="cd01276">
    <property type="entry name" value="PKCI_related"/>
    <property type="match status" value="1"/>
</dbReference>
<evidence type="ECO:0000313" key="4">
    <source>
        <dbReference type="Proteomes" id="UP001523550"/>
    </source>
</evidence>
<evidence type="ECO:0000256" key="1">
    <source>
        <dbReference type="PROSITE-ProRule" id="PRU00464"/>
    </source>
</evidence>
<dbReference type="InterPro" id="IPR001310">
    <property type="entry name" value="Histidine_triad_HIT"/>
</dbReference>
<feature type="short sequence motif" description="Histidine triad motif" evidence="1">
    <location>
        <begin position="99"/>
        <end position="103"/>
    </location>
</feature>
<evidence type="ECO:0000313" key="3">
    <source>
        <dbReference type="EMBL" id="MCP1726491.1"/>
    </source>
</evidence>
<dbReference type="PRINTS" id="PR00332">
    <property type="entry name" value="HISTRIAD"/>
</dbReference>
<dbReference type="PROSITE" id="PS51084">
    <property type="entry name" value="HIT_2"/>
    <property type="match status" value="1"/>
</dbReference>
<reference evidence="3 4" key="1">
    <citation type="submission" date="2022-03" db="EMBL/GenBank/DDBJ databases">
        <title>Genomic Encyclopedia of Type Strains, Phase III (KMG-III): the genomes of soil and plant-associated and newly described type strains.</title>
        <authorList>
            <person name="Whitman W."/>
        </authorList>
    </citation>
    <scope>NUCLEOTIDE SEQUENCE [LARGE SCALE GENOMIC DNA]</scope>
    <source>
        <strain evidence="3 4">BSker1</strain>
    </source>
</reference>
<name>A0ABT1G5C3_9GAMM</name>
<protein>
    <submittedName>
        <fullName evidence="3">Histidine triad (HIT) family protein</fullName>
    </submittedName>
</protein>
<evidence type="ECO:0000259" key="2">
    <source>
        <dbReference type="PROSITE" id="PS51084"/>
    </source>
</evidence>
<proteinExistence type="predicted"/>
<dbReference type="EMBL" id="JALJYF010000001">
    <property type="protein sequence ID" value="MCP1726491.1"/>
    <property type="molecule type" value="Genomic_DNA"/>
</dbReference>
<dbReference type="PANTHER" id="PTHR23089">
    <property type="entry name" value="HISTIDINE TRIAD HIT PROTEIN"/>
    <property type="match status" value="1"/>
</dbReference>
<dbReference type="Pfam" id="PF01230">
    <property type="entry name" value="HIT"/>
    <property type="match status" value="1"/>
</dbReference>
<dbReference type="InterPro" id="IPR019808">
    <property type="entry name" value="Histidine_triad_CS"/>
</dbReference>
<comment type="caution">
    <text evidence="3">The sequence shown here is derived from an EMBL/GenBank/DDBJ whole genome shotgun (WGS) entry which is preliminary data.</text>
</comment>
<feature type="domain" description="HIT" evidence="2">
    <location>
        <begin position="6"/>
        <end position="115"/>
    </location>
</feature>
<keyword evidence="4" id="KW-1185">Reference proteome</keyword>
<dbReference type="Proteomes" id="UP001523550">
    <property type="component" value="Unassembled WGS sequence"/>
</dbReference>
<dbReference type="InterPro" id="IPR036265">
    <property type="entry name" value="HIT-like_sf"/>
</dbReference>